<keyword evidence="7" id="KW-0699">rRNA-binding</keyword>
<evidence type="ECO:0000256" key="4">
    <source>
        <dbReference type="ARBA" id="ARBA00022540"/>
    </source>
</evidence>
<keyword evidence="7" id="KW-0694">RNA-binding</keyword>
<evidence type="ECO:0000256" key="1">
    <source>
        <dbReference type="ARBA" id="ARBA00003935"/>
    </source>
</evidence>
<evidence type="ECO:0000256" key="3">
    <source>
        <dbReference type="ARBA" id="ARBA00011599"/>
    </source>
</evidence>
<dbReference type="RefSeq" id="YP_009519311.1">
    <property type="nucleotide sequence ID" value="NC_039524.1"/>
</dbReference>
<protein>
    <recommendedName>
        <fullName evidence="6 7">Translation initiation factor IF-1, chloroplastic</fullName>
    </recommendedName>
</protein>
<dbReference type="GeneID" id="38279171"/>
<dbReference type="EMBL" id="MH591107">
    <property type="protein sequence ID" value="AYC65246.1"/>
    <property type="molecule type" value="Genomic_DNA"/>
</dbReference>
<feature type="domain" description="S1-like" evidence="8">
    <location>
        <begin position="1"/>
        <end position="73"/>
    </location>
</feature>
<dbReference type="InterPro" id="IPR004368">
    <property type="entry name" value="TIF_IF1"/>
</dbReference>
<dbReference type="FunFam" id="2.40.50.140:FF:000002">
    <property type="entry name" value="Translation initiation factor IF-1"/>
    <property type="match status" value="1"/>
</dbReference>
<evidence type="ECO:0000256" key="6">
    <source>
        <dbReference type="ARBA" id="ARBA00068272"/>
    </source>
</evidence>
<keyword evidence="5 7" id="KW-0648">Protein biosynthesis</keyword>
<reference evidence="9" key="1">
    <citation type="submission" date="2018-07" db="EMBL/GenBank/DDBJ databases">
        <authorList>
            <person name="Quirk P.G."/>
            <person name="Krulwich T.A."/>
        </authorList>
    </citation>
    <scope>NUCLEOTIDE SEQUENCE</scope>
</reference>
<proteinExistence type="inferred from homology"/>
<keyword evidence="9" id="KW-0934">Plastid</keyword>
<dbReference type="AlphaFoldDB" id="A0A386B0L7"/>
<comment type="subunit">
    <text evidence="3 7">Component of the 30S ribosomal translation pre-initiation complex which assembles on the 30S ribosome in the order IF-2 and IF-3, IF-1 and N-formylmethionyl-tRNA(fMet); mRNA recruitment can occur at any time during PIC assembly.</text>
</comment>
<dbReference type="GO" id="GO:0009507">
    <property type="term" value="C:chloroplast"/>
    <property type="evidence" value="ECO:0007669"/>
    <property type="project" value="UniProtKB-SubCell"/>
</dbReference>
<keyword evidence="4 7" id="KW-0396">Initiation factor</keyword>
<dbReference type="CDD" id="cd04451">
    <property type="entry name" value="S1_IF1"/>
    <property type="match status" value="1"/>
</dbReference>
<evidence type="ECO:0000259" key="8">
    <source>
        <dbReference type="PROSITE" id="PS50832"/>
    </source>
</evidence>
<comment type="subcellular location">
    <subcellularLocation>
        <location evidence="7">Plastid</location>
        <location evidence="7">Chloroplast</location>
    </subcellularLocation>
</comment>
<dbReference type="HAMAP" id="MF_00075">
    <property type="entry name" value="IF_1"/>
    <property type="match status" value="1"/>
</dbReference>
<dbReference type="SUPFAM" id="SSF50249">
    <property type="entry name" value="Nucleic acid-binding proteins"/>
    <property type="match status" value="1"/>
</dbReference>
<dbReference type="GO" id="GO:0003743">
    <property type="term" value="F:translation initiation factor activity"/>
    <property type="evidence" value="ECO:0007669"/>
    <property type="project" value="UniProtKB-UniRule"/>
</dbReference>
<name>A0A386B0L7_CODAR</name>
<accession>A0A386B0L7</accession>
<dbReference type="PROSITE" id="PS50832">
    <property type="entry name" value="S1_IF1_TYPE"/>
    <property type="match status" value="1"/>
</dbReference>
<dbReference type="GO" id="GO:0005829">
    <property type="term" value="C:cytosol"/>
    <property type="evidence" value="ECO:0007669"/>
    <property type="project" value="TreeGrafter"/>
</dbReference>
<gene>
    <name evidence="7 9" type="primary">infA</name>
</gene>
<dbReference type="Gene3D" id="2.40.50.140">
    <property type="entry name" value="Nucleic acid-binding proteins"/>
    <property type="match status" value="1"/>
</dbReference>
<sequence>MKKKHDLIEMQGIVLQGFSNGMFKVQLENGFCILAYISGRIRKNYIRILIGDHVAVEISPYDLNRGRIIYRFDSQIEQ</sequence>
<dbReference type="Pfam" id="PF01176">
    <property type="entry name" value="eIF-1a"/>
    <property type="match status" value="1"/>
</dbReference>
<keyword evidence="9" id="KW-0150">Chloroplast</keyword>
<evidence type="ECO:0000256" key="7">
    <source>
        <dbReference type="HAMAP-Rule" id="MF_00075"/>
    </source>
</evidence>
<dbReference type="NCBIfam" id="TIGR00008">
    <property type="entry name" value="infA"/>
    <property type="match status" value="1"/>
</dbReference>
<comment type="similarity">
    <text evidence="2 7">Belongs to the IF-1 family.</text>
</comment>
<dbReference type="GO" id="GO:0019843">
    <property type="term" value="F:rRNA binding"/>
    <property type="evidence" value="ECO:0007669"/>
    <property type="project" value="UniProtKB-UniRule"/>
</dbReference>
<dbReference type="InterPro" id="IPR006196">
    <property type="entry name" value="RNA-binding_domain_S1_IF1"/>
</dbReference>
<organism evidence="9">
    <name type="scientific">Codium arabicum</name>
    <name type="common">Green alga</name>
    <dbReference type="NCBI Taxonomy" id="221038"/>
    <lineage>
        <taxon>Eukaryota</taxon>
        <taxon>Viridiplantae</taxon>
        <taxon>Chlorophyta</taxon>
        <taxon>core chlorophytes</taxon>
        <taxon>Ulvophyceae</taxon>
        <taxon>TCBD clade</taxon>
        <taxon>Bryopsidales</taxon>
        <taxon>Bryopsidineae</taxon>
        <taxon>Codiaceae</taxon>
        <taxon>Codium</taxon>
    </lineage>
</organism>
<geneLocation type="chloroplast" evidence="9"/>
<evidence type="ECO:0000313" key="9">
    <source>
        <dbReference type="EMBL" id="AYC65246.1"/>
    </source>
</evidence>
<evidence type="ECO:0000256" key="2">
    <source>
        <dbReference type="ARBA" id="ARBA00010939"/>
    </source>
</evidence>
<dbReference type="InterPro" id="IPR012340">
    <property type="entry name" value="NA-bd_OB-fold"/>
</dbReference>
<reference evidence="9" key="2">
    <citation type="journal article" date="2019" name="Mol. Phylogenet. Evol.">
        <title>Reassessment of the classification of bryopsidales (chlorophyta) based on chloroplast phylogenomic analyses.</title>
        <authorList>
            <person name="Cremen M.C."/>
            <person name="Leliaert F."/>
            <person name="West J."/>
            <person name="Lam D.W."/>
            <person name="Shimada S."/>
            <person name="Lopez-Bautista J.M."/>
            <person name="Verbruggen H."/>
        </authorList>
    </citation>
    <scope>NUCLEOTIDE SEQUENCE</scope>
</reference>
<evidence type="ECO:0000256" key="5">
    <source>
        <dbReference type="ARBA" id="ARBA00022917"/>
    </source>
</evidence>
<dbReference type="GO" id="GO:0043022">
    <property type="term" value="F:ribosome binding"/>
    <property type="evidence" value="ECO:0007669"/>
    <property type="project" value="UniProtKB-UniRule"/>
</dbReference>
<dbReference type="PANTHER" id="PTHR33370:SF1">
    <property type="entry name" value="TRANSLATION INITIATION FACTOR IF-1, CHLOROPLASTIC"/>
    <property type="match status" value="1"/>
</dbReference>
<dbReference type="PANTHER" id="PTHR33370">
    <property type="entry name" value="TRANSLATION INITIATION FACTOR IF-1, CHLOROPLASTIC"/>
    <property type="match status" value="1"/>
</dbReference>
<comment type="function">
    <text evidence="1 7">One of the essential components for the initiation of protein synthesis. Stabilizes the binding of IF-2 and IF-3 on the 30S subunit to which N-formylmethionyl-tRNA(fMet) subsequently binds. Helps modulate mRNA selection, yielding the 30S pre-initiation complex (PIC). Upon addition of the 50S ribosomal subunit IF-1, IF-2 and IF-3 are released leaving the mature 70S translation initiation complex.</text>
</comment>